<feature type="signal peptide" evidence="2">
    <location>
        <begin position="1"/>
        <end position="26"/>
    </location>
</feature>
<gene>
    <name evidence="4" type="ORF">WG66_16728</name>
</gene>
<dbReference type="EMBL" id="MW659348">
    <property type="protein sequence ID" value="QVT77529.1"/>
    <property type="molecule type" value="Genomic_DNA"/>
</dbReference>
<evidence type="ECO:0000313" key="8">
    <source>
        <dbReference type="EMBL" id="QVT77537.1"/>
    </source>
</evidence>
<dbReference type="PANTHER" id="PTHR10334">
    <property type="entry name" value="CYSTEINE-RICH SECRETORY PROTEIN-RELATED"/>
    <property type="match status" value="1"/>
</dbReference>
<evidence type="ECO:0000256" key="1">
    <source>
        <dbReference type="SAM" id="MobiDB-lite"/>
    </source>
</evidence>
<evidence type="ECO:0000313" key="6">
    <source>
        <dbReference type="EMBL" id="QVT77529.1"/>
    </source>
</evidence>
<dbReference type="Proteomes" id="UP000054988">
    <property type="component" value="Unassembled WGS sequence"/>
</dbReference>
<sequence>MIARLSFILAIAVALLLLPEISVGRALQARRHMKRFTPDKREPCVGLGCWYGGIGISGPEHKHKHNKHPHHDHTSTSKNSGSDQEVYLNLHNELRAQHGASQLTWNKTLEHAAQEWADRCIFEHSQGELGELGENLSAGVGKDFDAAAAVQLWIDEAGDYNPSNPEYSHFTQMVWKGSTCLGCAKATNCGGIFGDQPATLYVCEYWPPGNVIGYFALVFRPQLTSKAT</sequence>
<accession>A0A0W0F3A3</accession>
<evidence type="ECO:0000313" key="5">
    <source>
        <dbReference type="EMBL" id="QVT77528.1"/>
    </source>
</evidence>
<dbReference type="Pfam" id="PF00188">
    <property type="entry name" value="CAP"/>
    <property type="match status" value="1"/>
</dbReference>
<reference evidence="5" key="3">
    <citation type="submission" date="2021-02" db="EMBL/GenBank/DDBJ databases">
        <authorList>
            <person name="de Vasconcelos A.A."/>
            <person name="Jose J."/>
            <person name="Tokimatu P.M."/>
            <person name="Camargo A.P."/>
            <person name="Teixeira P.J.P.L."/>
            <person name="Thomazzella D.P.T."/>
            <person name="Prado P.F.V."/>
            <person name="Fiorin G.L."/>
            <person name="Carazzolle M.F."/>
            <person name="Pereira G.A.G."/>
            <person name="Baroni R.M."/>
        </authorList>
    </citation>
    <scope>NUCLEOTIDE SEQUENCE</scope>
    <source>
        <strain evidence="5">AP01</strain>
        <strain evidence="6">D2-1</strain>
        <strain evidence="7">ERI005</strain>
        <strain evidence="8">ERI008</strain>
    </source>
</reference>
<proteinExistence type="predicted"/>
<reference evidence="5" key="2">
    <citation type="journal article" date="2021" name="BMC Ecol Evol">
        <title>Adaptive evolution of Moniliophthora PR-1 proteins towards its pathogenic lifestyle.</title>
        <authorList>
            <person name="Vasconcelos A.A."/>
            <person name="Jose J."/>
            <person name="Tokimatu P.M."/>
            <person name="Camargo A.P."/>
            <person name="Teixeira P.J.P.L."/>
            <person name="Thomazella D.P.T."/>
            <person name="do Prado P.F.V."/>
            <person name="Fiorin G.L."/>
            <person name="Costa J.L."/>
            <person name="Figueira A."/>
            <person name="Carazzolle M.F."/>
            <person name="Pereira G.A.G."/>
            <person name="Baroni R.M."/>
        </authorList>
    </citation>
    <scope>NUCLEOTIDE SEQUENCE</scope>
    <source>
        <strain evidence="5">AP01</strain>
        <strain evidence="6">D2-1</strain>
        <strain evidence="7">ERI005</strain>
        <strain evidence="8">ERI008</strain>
    </source>
</reference>
<feature type="domain" description="SCP" evidence="3">
    <location>
        <begin position="82"/>
        <end position="213"/>
    </location>
</feature>
<dbReference type="PRINTS" id="PR00837">
    <property type="entry name" value="V5TPXLIKE"/>
</dbReference>
<dbReference type="SMART" id="SM00198">
    <property type="entry name" value="SCP"/>
    <property type="match status" value="1"/>
</dbReference>
<evidence type="ECO:0000259" key="3">
    <source>
        <dbReference type="SMART" id="SM00198"/>
    </source>
</evidence>
<dbReference type="EMBL" id="LATX01002372">
    <property type="protein sequence ID" value="KTB30674.1"/>
    <property type="molecule type" value="Genomic_DNA"/>
</dbReference>
<dbReference type="EMBL" id="MW659355">
    <property type="protein sequence ID" value="QVT77536.1"/>
    <property type="molecule type" value="Genomic_DNA"/>
</dbReference>
<dbReference type="InterPro" id="IPR035940">
    <property type="entry name" value="CAP_sf"/>
</dbReference>
<evidence type="ECO:0000256" key="2">
    <source>
        <dbReference type="SAM" id="SignalP"/>
    </source>
</evidence>
<feature type="compositionally biased region" description="Basic residues" evidence="1">
    <location>
        <begin position="61"/>
        <end position="71"/>
    </location>
</feature>
<feature type="chain" id="PRO_5041794199" evidence="2">
    <location>
        <begin position="27"/>
        <end position="228"/>
    </location>
</feature>
<keyword evidence="2" id="KW-0732">Signal</keyword>
<dbReference type="EMBL" id="MW659356">
    <property type="protein sequence ID" value="QVT77537.1"/>
    <property type="molecule type" value="Genomic_DNA"/>
</dbReference>
<dbReference type="EMBL" id="MW659347">
    <property type="protein sequence ID" value="QVT77528.1"/>
    <property type="molecule type" value="Genomic_DNA"/>
</dbReference>
<reference evidence="4 9" key="1">
    <citation type="submission" date="2015-12" db="EMBL/GenBank/DDBJ databases">
        <title>Draft genome sequence of Moniliophthora roreri, the causal agent of frosty pod rot of cacao.</title>
        <authorList>
            <person name="Aime M.C."/>
            <person name="Diaz-Valderrama J.R."/>
            <person name="Kijpornyongpan T."/>
            <person name="Phillips-Mora W."/>
        </authorList>
    </citation>
    <scope>NUCLEOTIDE SEQUENCE [LARGE SCALE GENOMIC DNA]</scope>
    <source>
        <strain evidence="4 9">MCA 2952</strain>
    </source>
</reference>
<dbReference type="SUPFAM" id="SSF55797">
    <property type="entry name" value="PR-1-like"/>
    <property type="match status" value="1"/>
</dbReference>
<evidence type="ECO:0000313" key="7">
    <source>
        <dbReference type="EMBL" id="QVT77536.1"/>
    </source>
</evidence>
<organism evidence="4 9">
    <name type="scientific">Moniliophthora roreri</name>
    <name type="common">Frosty pod rot fungus</name>
    <name type="synonym">Monilia roreri</name>
    <dbReference type="NCBI Taxonomy" id="221103"/>
    <lineage>
        <taxon>Eukaryota</taxon>
        <taxon>Fungi</taxon>
        <taxon>Dikarya</taxon>
        <taxon>Basidiomycota</taxon>
        <taxon>Agaricomycotina</taxon>
        <taxon>Agaricomycetes</taxon>
        <taxon>Agaricomycetidae</taxon>
        <taxon>Agaricales</taxon>
        <taxon>Marasmiineae</taxon>
        <taxon>Marasmiaceae</taxon>
        <taxon>Moniliophthora</taxon>
    </lineage>
</organism>
<protein>
    <submittedName>
        <fullName evidence="5">Pathogenesis-related protein 1</fullName>
    </submittedName>
    <submittedName>
        <fullName evidence="4">Putative PR-1 protein</fullName>
    </submittedName>
</protein>
<dbReference type="eggNOG" id="KOG3017">
    <property type="taxonomic scope" value="Eukaryota"/>
</dbReference>
<dbReference type="Gene3D" id="3.40.33.10">
    <property type="entry name" value="CAP"/>
    <property type="match status" value="1"/>
</dbReference>
<evidence type="ECO:0000313" key="4">
    <source>
        <dbReference type="EMBL" id="KTB30674.1"/>
    </source>
</evidence>
<dbReference type="AlphaFoldDB" id="A0A0W0F3A3"/>
<feature type="region of interest" description="Disordered" evidence="1">
    <location>
        <begin position="60"/>
        <end position="83"/>
    </location>
</feature>
<name>A0A0W0F3A3_MONRR</name>
<dbReference type="InterPro" id="IPR014044">
    <property type="entry name" value="CAP_dom"/>
</dbReference>
<evidence type="ECO:0000313" key="9">
    <source>
        <dbReference type="Proteomes" id="UP000054988"/>
    </source>
</evidence>
<dbReference type="InterPro" id="IPR001283">
    <property type="entry name" value="CRISP-related"/>
</dbReference>